<organism evidence="6">
    <name type="scientific">Salmonella enterica subsp. enterica serovar Agona</name>
    <dbReference type="NCBI Taxonomy" id="58095"/>
    <lineage>
        <taxon>Bacteria</taxon>
        <taxon>Pseudomonadati</taxon>
        <taxon>Pseudomonadota</taxon>
        <taxon>Gammaproteobacteria</taxon>
        <taxon>Enterobacterales</taxon>
        <taxon>Enterobacteriaceae</taxon>
        <taxon>Salmonella</taxon>
    </lineage>
</organism>
<dbReference type="PROSITE" id="PS50977">
    <property type="entry name" value="HTH_TETR_2"/>
    <property type="match status" value="1"/>
</dbReference>
<dbReference type="Pfam" id="PF00440">
    <property type="entry name" value="TetR_N"/>
    <property type="match status" value="1"/>
</dbReference>
<evidence type="ECO:0000256" key="2">
    <source>
        <dbReference type="ARBA" id="ARBA00023125"/>
    </source>
</evidence>
<dbReference type="EMBL" id="AAHDEP010000007">
    <property type="protein sequence ID" value="EBU7984299.1"/>
    <property type="molecule type" value="Genomic_DNA"/>
</dbReference>
<keyword evidence="3" id="KW-0804">Transcription</keyword>
<proteinExistence type="predicted"/>
<sequence>MRPSNRSKILDAAIRVVHRDGVTGITFESVAAEAGLTRGGMLYHFPSRDALLLGIHEHLANQWEALLEKVAGKPAHEASAEERFAAYVQACAQGKSTRVELQLMLEGATQTALAAPWSAVLSRWIPATPAQEDVVAALWVVRLAADGLWVHQSFSNKALPASLRKRIGRMLLDMIPRSEKSTQVSKEDADQ</sequence>
<feature type="DNA-binding region" description="H-T-H motif" evidence="4">
    <location>
        <begin position="26"/>
        <end position="45"/>
    </location>
</feature>
<dbReference type="InterPro" id="IPR050109">
    <property type="entry name" value="HTH-type_TetR-like_transc_reg"/>
</dbReference>
<dbReference type="Pfam" id="PF17937">
    <property type="entry name" value="TetR_C_28"/>
    <property type="match status" value="1"/>
</dbReference>
<reference evidence="6" key="1">
    <citation type="submission" date="2018-05" db="EMBL/GenBank/DDBJ databases">
        <authorList>
            <person name="Ashton P.M."/>
            <person name="Dallman T."/>
            <person name="Nair S."/>
            <person name="De Pinna E."/>
            <person name="Peters T."/>
            <person name="Grant K."/>
        </authorList>
    </citation>
    <scope>NUCLEOTIDE SEQUENCE [LARGE SCALE GENOMIC DNA]</scope>
    <source>
        <strain evidence="6">250819</strain>
    </source>
</reference>
<dbReference type="SUPFAM" id="SSF46689">
    <property type="entry name" value="Homeodomain-like"/>
    <property type="match status" value="1"/>
</dbReference>
<dbReference type="GO" id="GO:0000976">
    <property type="term" value="F:transcription cis-regulatory region binding"/>
    <property type="evidence" value="ECO:0007669"/>
    <property type="project" value="TreeGrafter"/>
</dbReference>
<evidence type="ECO:0000313" key="6">
    <source>
        <dbReference type="EMBL" id="EBU7984299.1"/>
    </source>
</evidence>
<evidence type="ECO:0000256" key="4">
    <source>
        <dbReference type="PROSITE-ProRule" id="PRU00335"/>
    </source>
</evidence>
<dbReference type="GO" id="GO:0003700">
    <property type="term" value="F:DNA-binding transcription factor activity"/>
    <property type="evidence" value="ECO:0007669"/>
    <property type="project" value="TreeGrafter"/>
</dbReference>
<evidence type="ECO:0000256" key="1">
    <source>
        <dbReference type="ARBA" id="ARBA00023015"/>
    </source>
</evidence>
<dbReference type="InterPro" id="IPR036271">
    <property type="entry name" value="Tet_transcr_reg_TetR-rel_C_sf"/>
</dbReference>
<accession>A0A5V6M2T6</accession>
<protein>
    <submittedName>
        <fullName evidence="6">TetR/AcrR family transcriptional regulator</fullName>
    </submittedName>
</protein>
<keyword evidence="2 4" id="KW-0238">DNA-binding</keyword>
<dbReference type="InterPro" id="IPR041479">
    <property type="entry name" value="TetR_CgmR_C"/>
</dbReference>
<dbReference type="PANTHER" id="PTHR30055:SF234">
    <property type="entry name" value="HTH-TYPE TRANSCRIPTIONAL REGULATOR BETI"/>
    <property type="match status" value="1"/>
</dbReference>
<feature type="domain" description="HTH tetR-type" evidence="5">
    <location>
        <begin position="3"/>
        <end position="63"/>
    </location>
</feature>
<dbReference type="AlphaFoldDB" id="A0A5V6M2T6"/>
<name>A0A5V6M2T6_SALET</name>
<gene>
    <name evidence="6" type="ORF">DLB38_05845</name>
</gene>
<dbReference type="SUPFAM" id="SSF48498">
    <property type="entry name" value="Tetracyclin repressor-like, C-terminal domain"/>
    <property type="match status" value="1"/>
</dbReference>
<comment type="caution">
    <text evidence="6">The sequence shown here is derived from an EMBL/GenBank/DDBJ whole genome shotgun (WGS) entry which is preliminary data.</text>
</comment>
<dbReference type="PRINTS" id="PR00455">
    <property type="entry name" value="HTHTETR"/>
</dbReference>
<evidence type="ECO:0000259" key="5">
    <source>
        <dbReference type="PROSITE" id="PS50977"/>
    </source>
</evidence>
<dbReference type="InterPro" id="IPR001647">
    <property type="entry name" value="HTH_TetR"/>
</dbReference>
<dbReference type="Proteomes" id="UP000839928">
    <property type="component" value="Unassembled WGS sequence"/>
</dbReference>
<dbReference type="InterPro" id="IPR009057">
    <property type="entry name" value="Homeodomain-like_sf"/>
</dbReference>
<dbReference type="Gene3D" id="1.10.357.10">
    <property type="entry name" value="Tetracycline Repressor, domain 2"/>
    <property type="match status" value="1"/>
</dbReference>
<evidence type="ECO:0000256" key="3">
    <source>
        <dbReference type="ARBA" id="ARBA00023163"/>
    </source>
</evidence>
<keyword evidence="1" id="KW-0805">Transcription regulation</keyword>
<dbReference type="PANTHER" id="PTHR30055">
    <property type="entry name" value="HTH-TYPE TRANSCRIPTIONAL REGULATOR RUTR"/>
    <property type="match status" value="1"/>
</dbReference>